<sequence length="173" mass="18552">MIEDCSIFLIKTALDLYIFEAEFGEQKEASARRKRNRIKLDNGEWSYDAKEIMEMENGSGGHCKNASGGLVSKSSLSSPIIAFGERAAPSSSRGSGAGPSQPPLVAAAQPPQPPPPPPPAQPPLPPLSTRPVPRRGPIGRSGRRQYSVRIVKMELRTNIPRVGSSAENPAVLD</sequence>
<reference evidence="2" key="1">
    <citation type="submission" date="2023-04" db="EMBL/GenBank/DDBJ databases">
        <authorList>
            <person name="Vijverberg K."/>
            <person name="Xiong W."/>
            <person name="Schranz E."/>
        </authorList>
    </citation>
    <scope>NUCLEOTIDE SEQUENCE</scope>
</reference>
<dbReference type="EMBL" id="OX465086">
    <property type="protein sequence ID" value="CAI9262490.1"/>
    <property type="molecule type" value="Genomic_DNA"/>
</dbReference>
<gene>
    <name evidence="2" type="ORF">LSALG_LOCUS3224</name>
</gene>
<accession>A0AA35V0Q1</accession>
<keyword evidence="3" id="KW-1185">Reference proteome</keyword>
<evidence type="ECO:0000256" key="1">
    <source>
        <dbReference type="SAM" id="MobiDB-lite"/>
    </source>
</evidence>
<protein>
    <submittedName>
        <fullName evidence="2">Uncharacterized protein</fullName>
    </submittedName>
</protein>
<name>A0AA35V0Q1_LACSI</name>
<organism evidence="2 3">
    <name type="scientific">Lactuca saligna</name>
    <name type="common">Willowleaf lettuce</name>
    <dbReference type="NCBI Taxonomy" id="75948"/>
    <lineage>
        <taxon>Eukaryota</taxon>
        <taxon>Viridiplantae</taxon>
        <taxon>Streptophyta</taxon>
        <taxon>Embryophyta</taxon>
        <taxon>Tracheophyta</taxon>
        <taxon>Spermatophyta</taxon>
        <taxon>Magnoliopsida</taxon>
        <taxon>eudicotyledons</taxon>
        <taxon>Gunneridae</taxon>
        <taxon>Pentapetalae</taxon>
        <taxon>asterids</taxon>
        <taxon>campanulids</taxon>
        <taxon>Asterales</taxon>
        <taxon>Asteraceae</taxon>
        <taxon>Cichorioideae</taxon>
        <taxon>Cichorieae</taxon>
        <taxon>Lactucinae</taxon>
        <taxon>Lactuca</taxon>
    </lineage>
</organism>
<proteinExistence type="predicted"/>
<dbReference type="Proteomes" id="UP001177003">
    <property type="component" value="Chromosome 0"/>
</dbReference>
<feature type="region of interest" description="Disordered" evidence="1">
    <location>
        <begin position="82"/>
        <end position="149"/>
    </location>
</feature>
<dbReference type="AlphaFoldDB" id="A0AA35V0Q1"/>
<evidence type="ECO:0000313" key="3">
    <source>
        <dbReference type="Proteomes" id="UP001177003"/>
    </source>
</evidence>
<feature type="compositionally biased region" description="Low complexity" evidence="1">
    <location>
        <begin position="129"/>
        <end position="140"/>
    </location>
</feature>
<feature type="compositionally biased region" description="Pro residues" evidence="1">
    <location>
        <begin position="110"/>
        <end position="128"/>
    </location>
</feature>
<evidence type="ECO:0000313" key="2">
    <source>
        <dbReference type="EMBL" id="CAI9262490.1"/>
    </source>
</evidence>